<gene>
    <name evidence="4" type="ORF">IFO71_21270</name>
</gene>
<dbReference type="NCBIfam" id="TIGR01643">
    <property type="entry name" value="YD_repeat_2x"/>
    <property type="match status" value="5"/>
</dbReference>
<comment type="caution">
    <text evidence="4">The sequence shown here is derived from an EMBL/GenBank/DDBJ whole genome shotgun (WGS) entry which is preliminary data.</text>
</comment>
<feature type="domain" description="Transglutaminase-like" evidence="2">
    <location>
        <begin position="147"/>
        <end position="283"/>
    </location>
</feature>
<dbReference type="Pfam" id="PF20148">
    <property type="entry name" value="DUF6531"/>
    <property type="match status" value="1"/>
</dbReference>
<sequence length="1346" mass="147974">MRKDRAWLRKHGLDELLNRVDEAEQEAIDRHAQVIDQLRGVQLAMSAKAGDPSAALVELKQLLASFAPPKQGPLTAEQMRAEMDVPRAGEPFKDTKAFQNWLTEGEGSKQAELLIEAKAAPTPADLEPTAEVVFSDRVRAKAAELDGNPLRIYSWVRNNIKLVPGYGAAQSADFTLINGQGTPFDIASLTIALLRVSGVPARYATGRVGLSAPQAKSWLEPIAGAADATELLQNAGVPAAARLVNGVVEEVQLEHVWVEAWIDYEPSRGSVHREGDTWVQIDPSFKQHTVRQDIQPVPDTHPIGAEINAIWEQREQLDEGAFTRFDLNAVADALYAFGDELVDDGVQSASYLPQVEIVAQEPAVFPATLPYVLFAQSGSFSNLPDRLRYRVEIEVLRGGNNQLFPIGFSPVHTSTIPLASIGGQGIHVEYAPVNQTAETLLNTLYQEAPAELSPYLVDVAPLFVIDGKVAGVLPATRMGQTEQWRITVLDPLRLRPSKARPFEWTAGTQANITIDAFGFSAALMEQEAPGSLSGQTINSRTFLRVAGLSYWYGHDYYRDVASTAFGGRILRQPSVGAFFKPLTVSYFFGVARSGAYRGFTTDVLTTVGMVGPDPTTQRDMMFAMGSWGSMLEGLIWDIQNGQSPGTASTSISVLMAANESGVPIYTIDDSNLNRILPRLRLNQESIDEIRSAVNAGMVVLTPEQEISIAGQPAVAGYLIRDPNSGTGLSRIDGSLNGSIVVGCLAEAISLDNLLSFIMWQMIQRMLAPLIARGVIVAAAIFALGPIGVVAATAISVVTLICAAMTILKFMIDLAIGGLEQALCNLLGSCMARRGGRSLMGKGRPIIPDLGMKYLAEVDYEGTGPFPLRFQRSYLSGGLNKKPLSVGWAAPYFATFSESENNTVPGQPQVNAGESYVRLELLPPGAPFQLPTITGMIKEPHGLLFQRENAGYLQFNRTPDGYSTVKNAGEQLERVGEPEDNRWRYRAQDDVIEEYQDGRLVSLTDRNGLTQTMVYNAQDQLIRVEHSLGKTLRFSYFPSGLLQSMTDPGNRTTRYEYNNDLILTAVVYPDGKRREYLYEDERFPTKLTGLIDERGVRSFTVAYDYRGRAIETSGPNGADRFRFEYSDRGYKEIDPLGSERSYRIERIEGIWRTVASEQGCGACGTDSSERSFDANGYVASETDFEGNLTRYTYDSRGLLRSTTEAHGTPIARTTNYEYHPELHVMTRMTEPTSAGTRTTVQVLNERGDVTERRVSVAGSTRVWKFTYNGNGQVLTEDGPRDDMVDLTTYTYDPAGNLATMTDPLGFVTRYTRYDASGNLLEMVDPNGLLTEFAYDQRDRLIEQLLRA</sequence>
<protein>
    <recommendedName>
        <fullName evidence="6">YD repeat-containing protein</fullName>
    </recommendedName>
</protein>
<dbReference type="InterPro" id="IPR006530">
    <property type="entry name" value="YD"/>
</dbReference>
<keyword evidence="5" id="KW-1185">Reference proteome</keyword>
<evidence type="ECO:0000256" key="1">
    <source>
        <dbReference type="SAM" id="Phobius"/>
    </source>
</evidence>
<dbReference type="Pfam" id="PF05593">
    <property type="entry name" value="RHS_repeat"/>
    <property type="match status" value="3"/>
</dbReference>
<dbReference type="SUPFAM" id="SSF54001">
    <property type="entry name" value="Cysteine proteinases"/>
    <property type="match status" value="1"/>
</dbReference>
<dbReference type="InterPro" id="IPR038765">
    <property type="entry name" value="Papain-like_cys_pep_sf"/>
</dbReference>
<feature type="transmembrane region" description="Helical" evidence="1">
    <location>
        <begin position="789"/>
        <end position="811"/>
    </location>
</feature>
<accession>A0AAW3ZV22</accession>
<dbReference type="RefSeq" id="WP_192031701.1">
    <property type="nucleotide sequence ID" value="NZ_JACYTR010000114.1"/>
</dbReference>
<organism evidence="4 5">
    <name type="scientific">Pseudomarimonas arenosa</name>
    <dbReference type="NCBI Taxonomy" id="2774145"/>
    <lineage>
        <taxon>Bacteria</taxon>
        <taxon>Pseudomonadati</taxon>
        <taxon>Pseudomonadota</taxon>
        <taxon>Gammaproteobacteria</taxon>
        <taxon>Lysobacterales</taxon>
        <taxon>Lysobacteraceae</taxon>
        <taxon>Pseudomarimonas</taxon>
    </lineage>
</organism>
<evidence type="ECO:0000259" key="2">
    <source>
        <dbReference type="Pfam" id="PF01841"/>
    </source>
</evidence>
<keyword evidence="1" id="KW-1133">Transmembrane helix</keyword>
<dbReference type="PANTHER" id="PTHR32305:SF15">
    <property type="entry name" value="PROTEIN RHSA-RELATED"/>
    <property type="match status" value="1"/>
</dbReference>
<dbReference type="Proteomes" id="UP000613768">
    <property type="component" value="Unassembled WGS sequence"/>
</dbReference>
<dbReference type="Gene3D" id="3.10.620.30">
    <property type="match status" value="1"/>
</dbReference>
<dbReference type="InterPro" id="IPR031325">
    <property type="entry name" value="RHS_repeat"/>
</dbReference>
<dbReference type="Pfam" id="PF01841">
    <property type="entry name" value="Transglut_core"/>
    <property type="match status" value="1"/>
</dbReference>
<dbReference type="PANTHER" id="PTHR32305">
    <property type="match status" value="1"/>
</dbReference>
<dbReference type="InterPro" id="IPR002931">
    <property type="entry name" value="Transglutaminase-like"/>
</dbReference>
<feature type="domain" description="DUF6531" evidence="3">
    <location>
        <begin position="842"/>
        <end position="893"/>
    </location>
</feature>
<dbReference type="Gene3D" id="2.180.10.10">
    <property type="entry name" value="RHS repeat-associated core"/>
    <property type="match status" value="1"/>
</dbReference>
<feature type="transmembrane region" description="Helical" evidence="1">
    <location>
        <begin position="765"/>
        <end position="783"/>
    </location>
</feature>
<evidence type="ECO:0000313" key="4">
    <source>
        <dbReference type="EMBL" id="MBD8528284.1"/>
    </source>
</evidence>
<dbReference type="InterPro" id="IPR050708">
    <property type="entry name" value="T6SS_VgrG/RHS"/>
</dbReference>
<dbReference type="InterPro" id="IPR045351">
    <property type="entry name" value="DUF6531"/>
</dbReference>
<keyword evidence="1" id="KW-0472">Membrane</keyword>
<reference evidence="4 5" key="1">
    <citation type="submission" date="2020-09" db="EMBL/GenBank/DDBJ databases">
        <title>Pseudoxanthomonas sp. CAU 1598 isolated from sand of Yaerae Beach.</title>
        <authorList>
            <person name="Kim W."/>
        </authorList>
    </citation>
    <scope>NUCLEOTIDE SEQUENCE [LARGE SCALE GENOMIC DNA]</scope>
    <source>
        <strain evidence="4 5">CAU 1598</strain>
    </source>
</reference>
<name>A0AAW3ZV22_9GAMM</name>
<proteinExistence type="predicted"/>
<keyword evidence="1" id="KW-0812">Transmembrane</keyword>
<dbReference type="EMBL" id="JACYTR010000114">
    <property type="protein sequence ID" value="MBD8528284.1"/>
    <property type="molecule type" value="Genomic_DNA"/>
</dbReference>
<evidence type="ECO:0008006" key="6">
    <source>
        <dbReference type="Google" id="ProtNLM"/>
    </source>
</evidence>
<evidence type="ECO:0000313" key="5">
    <source>
        <dbReference type="Proteomes" id="UP000613768"/>
    </source>
</evidence>
<evidence type="ECO:0000259" key="3">
    <source>
        <dbReference type="Pfam" id="PF20148"/>
    </source>
</evidence>